<evidence type="ECO:0008006" key="11">
    <source>
        <dbReference type="Google" id="ProtNLM"/>
    </source>
</evidence>
<evidence type="ECO:0000256" key="2">
    <source>
        <dbReference type="ARBA" id="ARBA00022475"/>
    </source>
</evidence>
<feature type="transmembrane region" description="Helical" evidence="8">
    <location>
        <begin position="368"/>
        <end position="386"/>
    </location>
</feature>
<feature type="transmembrane region" description="Helical" evidence="8">
    <location>
        <begin position="277"/>
        <end position="296"/>
    </location>
</feature>
<comment type="subcellular location">
    <subcellularLocation>
        <location evidence="1">Cell membrane</location>
        <topology evidence="1">Multi-pass membrane protein</topology>
    </subcellularLocation>
</comment>
<evidence type="ECO:0000256" key="3">
    <source>
        <dbReference type="ARBA" id="ARBA00022679"/>
    </source>
</evidence>
<organism evidence="9 10">
    <name type="scientific">Sphingobium xenophagum</name>
    <dbReference type="NCBI Taxonomy" id="121428"/>
    <lineage>
        <taxon>Bacteria</taxon>
        <taxon>Pseudomonadati</taxon>
        <taxon>Pseudomonadota</taxon>
        <taxon>Alphaproteobacteria</taxon>
        <taxon>Sphingomonadales</taxon>
        <taxon>Sphingomonadaceae</taxon>
        <taxon>Sphingobium</taxon>
    </lineage>
</organism>
<dbReference type="Proteomes" id="UP001267638">
    <property type="component" value="Unassembled WGS sequence"/>
</dbReference>
<feature type="transmembrane region" description="Helical" evidence="8">
    <location>
        <begin position="144"/>
        <end position="169"/>
    </location>
</feature>
<keyword evidence="6 8" id="KW-0472">Membrane</keyword>
<keyword evidence="2" id="KW-1003">Cell membrane</keyword>
<feature type="transmembrane region" description="Helical" evidence="8">
    <location>
        <begin position="181"/>
        <end position="206"/>
    </location>
</feature>
<accession>A0ABU1WZ43</accession>
<feature type="transmembrane region" description="Helical" evidence="8">
    <location>
        <begin position="213"/>
        <end position="236"/>
    </location>
</feature>
<comment type="caution">
    <text evidence="9">The sequence shown here is derived from an EMBL/GenBank/DDBJ whole genome shotgun (WGS) entry which is preliminary data.</text>
</comment>
<evidence type="ECO:0000256" key="8">
    <source>
        <dbReference type="SAM" id="Phobius"/>
    </source>
</evidence>
<feature type="transmembrane region" description="Helical" evidence="8">
    <location>
        <begin position="303"/>
        <end position="321"/>
    </location>
</feature>
<evidence type="ECO:0000256" key="1">
    <source>
        <dbReference type="ARBA" id="ARBA00004651"/>
    </source>
</evidence>
<evidence type="ECO:0000256" key="7">
    <source>
        <dbReference type="ARBA" id="ARBA00024033"/>
    </source>
</evidence>
<evidence type="ECO:0000313" key="10">
    <source>
        <dbReference type="Proteomes" id="UP001267638"/>
    </source>
</evidence>
<evidence type="ECO:0000256" key="5">
    <source>
        <dbReference type="ARBA" id="ARBA00022989"/>
    </source>
</evidence>
<protein>
    <recommendedName>
        <fullName evidence="11">DUF2029 domain-containing protein</fullName>
    </recommendedName>
</protein>
<comment type="similarity">
    <text evidence="7">Belongs to the glycosyltransferase 87 family.</text>
</comment>
<dbReference type="EMBL" id="JAVDWV010000005">
    <property type="protein sequence ID" value="MDR7154598.1"/>
    <property type="molecule type" value="Genomic_DNA"/>
</dbReference>
<feature type="transmembrane region" description="Helical" evidence="8">
    <location>
        <begin position="101"/>
        <end position="132"/>
    </location>
</feature>
<name>A0ABU1WZ43_SPHXE</name>
<dbReference type="Pfam" id="PF09594">
    <property type="entry name" value="GT87"/>
    <property type="match status" value="1"/>
</dbReference>
<keyword evidence="3" id="KW-0808">Transferase</keyword>
<evidence type="ECO:0000256" key="4">
    <source>
        <dbReference type="ARBA" id="ARBA00022692"/>
    </source>
</evidence>
<sequence length="408" mass="44332">MAALSLTDQWVTRARTRLVACFMLAATVLGLLFLFAGAHGTVDSLGRPLGTDFSNVWTAGWMADHGRAAEAWDWTIQHDVQRQVHHDPAIPFYGWHYPPPFLIIATLLAQLPYVAALLIWQGATLSLTLLLVKHILPAERDAWLIALGAPVVLICLGHGQNAFLTASLLGGGMLLLDRRPWVAGILLGALVYKPQFAVLIPVLILARGNLRAFIAASLTVFALCLLTWAIWGWAVWQAFIDSLPLTRHIIVEAGATGWEKIQSPFAAIRQWGGSIPLAYGVQAVVTICAIIAAALIARRGSMALRGAAALSAALLCTPYVLDYDHVLLGVAIAFVAADIRERGTLRWEPTWLAYAWLAPLFGRTVSDLTLIPVNLIAAIAILAITARRAAQFDALTLPWTARLTAYRQ</sequence>
<keyword evidence="5 8" id="KW-1133">Transmembrane helix</keyword>
<proteinExistence type="inferred from homology"/>
<reference evidence="9 10" key="1">
    <citation type="submission" date="2023-07" db="EMBL/GenBank/DDBJ databases">
        <title>Sorghum-associated microbial communities from plants grown in Nebraska, USA.</title>
        <authorList>
            <person name="Schachtman D."/>
        </authorList>
    </citation>
    <scope>NUCLEOTIDE SEQUENCE [LARGE SCALE GENOMIC DNA]</scope>
    <source>
        <strain evidence="9 10">4256</strain>
    </source>
</reference>
<keyword evidence="4 8" id="KW-0812">Transmembrane</keyword>
<dbReference type="RefSeq" id="WP_310223019.1">
    <property type="nucleotide sequence ID" value="NZ_JAVDWV010000005.1"/>
</dbReference>
<gene>
    <name evidence="9" type="ORF">J2W40_001410</name>
</gene>
<evidence type="ECO:0000313" key="9">
    <source>
        <dbReference type="EMBL" id="MDR7154598.1"/>
    </source>
</evidence>
<keyword evidence="10" id="KW-1185">Reference proteome</keyword>
<dbReference type="InterPro" id="IPR018584">
    <property type="entry name" value="GT87"/>
</dbReference>
<evidence type="ECO:0000256" key="6">
    <source>
        <dbReference type="ARBA" id="ARBA00023136"/>
    </source>
</evidence>